<keyword evidence="8 13" id="KW-0479">Metal-binding</keyword>
<keyword evidence="17" id="KW-0732">Signal</keyword>
<name>A0AAV2JSD1_KNICA</name>
<dbReference type="PROSITE" id="PS00206">
    <property type="entry name" value="TRANSFERRIN_LIKE_2"/>
    <property type="match status" value="1"/>
</dbReference>
<feature type="disulfide bond" evidence="16">
    <location>
        <begin position="441"/>
        <end position="638"/>
    </location>
</feature>
<feature type="disulfide bond" evidence="16">
    <location>
        <begin position="168"/>
        <end position="178"/>
    </location>
</feature>
<dbReference type="EMBL" id="OZ035836">
    <property type="protein sequence ID" value="CAL1579663.1"/>
    <property type="molecule type" value="Genomic_DNA"/>
</dbReference>
<evidence type="ECO:0000256" key="2">
    <source>
        <dbReference type="ARBA" id="ARBA00004613"/>
    </source>
</evidence>
<sequence>MKLQLAVLLCCLVFAVSTTKIKWCVSDQEHRKCNDLAARHPAFGCVTRNSYLECIIAIKDGQADAITLPAVDIYTAGLRNYDLAPIIAEKYKSDNDEACTFSAAVVKKNTLFGLNDLRGKKSCHTGMGDSRGWNLPIGTLLSKGLIEWGGADDKPLIQVVSEFFSSVCGVQDSLCKHCNGCPTGYFGDAGAFRCLEDGDVAFMNPTQVPSSQKNNYELLCQDNSREPLHNFKTCNLGREPARAVVSRKDNQLAKYIFENLTAVTDFDLFSSEAYGGKNLMFSDTTARLEQIPQDTDSVLYLGVDYTNKIHSLLKDTSRPTTPTSIRWCAVGHLELHKCATVEECFKKIMRNEADAMAVDGGQVYTAGKCGLVPAMAEQYEEAKCGSEGVSLSSYYSVAVIKKDSGVTWANLKGKKSCHTGMGRTAGWNIPMGLIHKQTNDCDFGKFFSSGCAPGADPSSVFCQQCIGSGKNVGDEAKCKANAGEQYYGYAGAFRCLAEDAGNVAFIKHTIVGENTDGRGPQWANNLKSEDYQLICPGKDSPVPISDYESCNLALVPAHAIVTRPEKRSEVVRVLLEQQDKFGRNGSDSATFGMFKPDIGNTNLLFKDSTQCLQEVHSDNYEYFLGPNYMTAMDSLRKCNAITSGLEKSWDYYCKPKKPKSRCLKFCQTTRELLIPGWQ</sequence>
<evidence type="ECO:0000313" key="20">
    <source>
        <dbReference type="Proteomes" id="UP001497482"/>
    </source>
</evidence>
<dbReference type="Proteomes" id="UP001497482">
    <property type="component" value="Chromosome 14"/>
</dbReference>
<feature type="signal peptide" evidence="17">
    <location>
        <begin position="1"/>
        <end position="18"/>
    </location>
</feature>
<feature type="disulfide bond" evidence="16">
    <location>
        <begin position="535"/>
        <end position="550"/>
    </location>
</feature>
<evidence type="ECO:0000256" key="6">
    <source>
        <dbReference type="ARBA" id="ARBA00022496"/>
    </source>
</evidence>
<feature type="disulfide bond" evidence="16">
    <location>
        <begin position="328"/>
        <end position="344"/>
    </location>
</feature>
<reference evidence="19 20" key="1">
    <citation type="submission" date="2024-04" db="EMBL/GenBank/DDBJ databases">
        <authorList>
            <person name="Waldvogel A.-M."/>
            <person name="Schoenle A."/>
        </authorList>
    </citation>
    <scope>NUCLEOTIDE SEQUENCE [LARGE SCALE GENOMIC DNA]</scope>
</reference>
<gene>
    <name evidence="19" type="ORF">KC01_LOCUS10667</name>
</gene>
<feature type="binding site" evidence="15">
    <location>
        <position position="359"/>
    </location>
    <ligand>
        <name>Fe(3+)</name>
        <dbReference type="ChEBI" id="CHEBI:29034"/>
        <label>1</label>
    </ligand>
</feature>
<dbReference type="GO" id="GO:0046872">
    <property type="term" value="F:metal ion binding"/>
    <property type="evidence" value="ECO:0007669"/>
    <property type="project" value="UniProtKB-KW"/>
</dbReference>
<organism evidence="19 20">
    <name type="scientific">Knipowitschia caucasica</name>
    <name type="common">Caucasian dwarf goby</name>
    <name type="synonym">Pomatoschistus caucasicus</name>
    <dbReference type="NCBI Taxonomy" id="637954"/>
    <lineage>
        <taxon>Eukaryota</taxon>
        <taxon>Metazoa</taxon>
        <taxon>Chordata</taxon>
        <taxon>Craniata</taxon>
        <taxon>Vertebrata</taxon>
        <taxon>Euteleostomi</taxon>
        <taxon>Actinopterygii</taxon>
        <taxon>Neopterygii</taxon>
        <taxon>Teleostei</taxon>
        <taxon>Neoteleostei</taxon>
        <taxon>Acanthomorphata</taxon>
        <taxon>Gobiaria</taxon>
        <taxon>Gobiiformes</taxon>
        <taxon>Gobioidei</taxon>
        <taxon>Gobiidae</taxon>
        <taxon>Gobiinae</taxon>
        <taxon>Knipowitschia</taxon>
    </lineage>
</organism>
<dbReference type="InterPro" id="IPR018195">
    <property type="entry name" value="Transferrin_Fe_BS"/>
</dbReference>
<comment type="similarity">
    <text evidence="13">Belongs to the transferrin family.</text>
</comment>
<dbReference type="Gene3D" id="3.40.190.10">
    <property type="entry name" value="Periplasmic binding protein-like II"/>
    <property type="match status" value="4"/>
</dbReference>
<evidence type="ECO:0000259" key="18">
    <source>
        <dbReference type="PROSITE" id="PS51408"/>
    </source>
</evidence>
<proteinExistence type="inferred from homology"/>
<evidence type="ECO:0000256" key="15">
    <source>
        <dbReference type="PIRSR" id="PIRSR002549-3"/>
    </source>
</evidence>
<dbReference type="InterPro" id="IPR016357">
    <property type="entry name" value="Transferrin"/>
</dbReference>
<evidence type="ECO:0000256" key="3">
    <source>
        <dbReference type="ARBA" id="ARBA00011245"/>
    </source>
</evidence>
<comment type="function">
    <text evidence="1">Transferrins are iron binding transport proteins which can bind two Fe(3+) ions in association with the binding of an anion, usually bicarbonate.</text>
</comment>
<feature type="disulfide bond" evidence="16">
    <location>
        <begin position="462"/>
        <end position="478"/>
    </location>
</feature>
<evidence type="ECO:0000256" key="4">
    <source>
        <dbReference type="ARBA" id="ARBA00016768"/>
    </source>
</evidence>
<feature type="binding site" evidence="15">
    <location>
        <position position="489"/>
    </location>
    <ligand>
        <name>Fe(3+)</name>
        <dbReference type="ChEBI" id="CHEBI:29034"/>
        <label>2</label>
    </ligand>
</feature>
<dbReference type="PROSITE" id="PS51408">
    <property type="entry name" value="TRANSFERRIN_LIKE_4"/>
    <property type="match status" value="2"/>
</dbReference>
<keyword evidence="12 16" id="KW-1015">Disulfide bond</keyword>
<feature type="binding site" evidence="14">
    <location>
        <position position="426"/>
    </location>
    <ligand>
        <name>hydrogencarbonate</name>
        <dbReference type="ChEBI" id="CHEBI:17544"/>
        <label>1</label>
    </ligand>
</feature>
<evidence type="ECO:0000256" key="7">
    <source>
        <dbReference type="ARBA" id="ARBA00022525"/>
    </source>
</evidence>
<dbReference type="PANTHER" id="PTHR11485">
    <property type="entry name" value="TRANSFERRIN"/>
    <property type="match status" value="1"/>
</dbReference>
<dbReference type="SUPFAM" id="SSF53850">
    <property type="entry name" value="Periplasmic binding protein-like II"/>
    <property type="match status" value="2"/>
</dbReference>
<feature type="disulfide bond" evidence="16">
    <location>
        <begin position="220"/>
        <end position="234"/>
    </location>
</feature>
<dbReference type="GO" id="GO:0055037">
    <property type="term" value="C:recycling endosome"/>
    <property type="evidence" value="ECO:0007669"/>
    <property type="project" value="TreeGrafter"/>
</dbReference>
<keyword evidence="5 13" id="KW-0813">Transport</keyword>
<evidence type="ECO:0000256" key="16">
    <source>
        <dbReference type="PIRSR" id="PIRSR002549-4"/>
    </source>
</evidence>
<dbReference type="FunFam" id="3.40.190.10:FF:000095">
    <property type="entry name" value="Lactotransferrin"/>
    <property type="match status" value="1"/>
</dbReference>
<dbReference type="GO" id="GO:0019731">
    <property type="term" value="P:antibacterial humoral response"/>
    <property type="evidence" value="ECO:0007669"/>
    <property type="project" value="TreeGrafter"/>
</dbReference>
<feature type="disulfide bond" evidence="16">
    <location>
        <begin position="451"/>
        <end position="465"/>
    </location>
</feature>
<dbReference type="PRINTS" id="PR00422">
    <property type="entry name" value="TRANSFERRIN"/>
</dbReference>
<feature type="disulfide bond" evidence="16">
    <location>
        <begin position="33"/>
        <end position="45"/>
    </location>
</feature>
<feature type="binding site" evidence="14">
    <location>
        <position position="425"/>
    </location>
    <ligand>
        <name>hydrogencarbonate</name>
        <dbReference type="ChEBI" id="CHEBI:17544"/>
        <label>1</label>
    </ligand>
</feature>
<evidence type="ECO:0000256" key="11">
    <source>
        <dbReference type="ARBA" id="ARBA00023065"/>
    </source>
</evidence>
<feature type="disulfide bond" evidence="16">
    <location>
        <begin position="123"/>
        <end position="194"/>
    </location>
</feature>
<evidence type="ECO:0000256" key="12">
    <source>
        <dbReference type="ARBA" id="ARBA00023157"/>
    </source>
</evidence>
<evidence type="ECO:0000313" key="19">
    <source>
        <dbReference type="EMBL" id="CAL1579663.1"/>
    </source>
</evidence>
<feature type="binding site" evidence="14">
    <location>
        <position position="423"/>
    </location>
    <ligand>
        <name>hydrogencarbonate</name>
        <dbReference type="ChEBI" id="CHEBI:17544"/>
        <label>1</label>
    </ligand>
</feature>
<keyword evidence="9" id="KW-0677">Repeat</keyword>
<protein>
    <recommendedName>
        <fullName evidence="4 13">Serotransferrin</fullName>
    </recommendedName>
</protein>
<feature type="domain" description="Transferrin-like" evidence="18">
    <location>
        <begin position="296"/>
        <end position="637"/>
    </location>
</feature>
<feature type="disulfide bond" evidence="16">
    <location>
        <begin position="24"/>
        <end position="54"/>
    </location>
</feature>
<feature type="domain" description="Transferrin-like" evidence="18">
    <location>
        <begin position="21"/>
        <end position="294"/>
    </location>
</feature>
<feature type="disulfide bond" evidence="16">
    <location>
        <begin position="175"/>
        <end position="181"/>
    </location>
</feature>
<keyword evidence="11 13" id="KW-0406">Ion transport</keyword>
<dbReference type="GO" id="GO:0006826">
    <property type="term" value="P:iron ion transport"/>
    <property type="evidence" value="ECO:0007669"/>
    <property type="project" value="UniProtKB-KW"/>
</dbReference>
<keyword evidence="20" id="KW-1185">Reference proteome</keyword>
<dbReference type="PANTHER" id="PTHR11485:SF31">
    <property type="entry name" value="SEROTRANSFERRIN"/>
    <property type="match status" value="1"/>
</dbReference>
<evidence type="ECO:0000256" key="10">
    <source>
        <dbReference type="ARBA" id="ARBA00023004"/>
    </source>
</evidence>
<feature type="binding site" evidence="14">
    <location>
        <position position="419"/>
    </location>
    <ligand>
        <name>hydrogencarbonate</name>
        <dbReference type="ChEBI" id="CHEBI:17544"/>
        <label>1</label>
    </ligand>
</feature>
<feature type="disulfide bond" evidence="16">
    <location>
        <begin position="417"/>
        <end position="495"/>
    </location>
</feature>
<dbReference type="GO" id="GO:0005769">
    <property type="term" value="C:early endosome"/>
    <property type="evidence" value="ECO:0007669"/>
    <property type="project" value="TreeGrafter"/>
</dbReference>
<evidence type="ECO:0000256" key="8">
    <source>
        <dbReference type="ARBA" id="ARBA00022723"/>
    </source>
</evidence>
<comment type="subunit">
    <text evidence="3 13">Monomer.</text>
</comment>
<accession>A0AAV2JSD1</accession>
<feature type="chain" id="PRO_5043461028" description="Serotransferrin" evidence="17">
    <location>
        <begin position="19"/>
        <end position="678"/>
    </location>
</feature>
<feature type="binding site" evidence="15">
    <location>
        <position position="394"/>
    </location>
    <ligand>
        <name>Fe(3+)</name>
        <dbReference type="ChEBI" id="CHEBI:29034"/>
        <label>1</label>
    </ligand>
</feature>
<comment type="function">
    <text evidence="13">Transferrins are iron binding transport proteins which bind Fe(3+) ion in association with the binding of an anion, usually bicarbonate.</text>
</comment>
<dbReference type="PIRSF" id="PIRSF002549">
    <property type="entry name" value="Transferrin"/>
    <property type="match status" value="1"/>
</dbReference>
<evidence type="ECO:0000256" key="14">
    <source>
        <dbReference type="PIRSR" id="PIRSR002549-2"/>
    </source>
</evidence>
<dbReference type="AlphaFoldDB" id="A0AAV2JSD1"/>
<dbReference type="GO" id="GO:0005886">
    <property type="term" value="C:plasma membrane"/>
    <property type="evidence" value="ECO:0007669"/>
    <property type="project" value="TreeGrafter"/>
</dbReference>
<evidence type="ECO:0000256" key="9">
    <source>
        <dbReference type="ARBA" id="ARBA00022737"/>
    </source>
</evidence>
<dbReference type="GO" id="GO:0005615">
    <property type="term" value="C:extracellular space"/>
    <property type="evidence" value="ECO:0007669"/>
    <property type="project" value="InterPro"/>
</dbReference>
<feature type="binding site" evidence="14">
    <location>
        <position position="132"/>
    </location>
    <ligand>
        <name>hydrogencarbonate</name>
        <dbReference type="ChEBI" id="CHEBI:17544"/>
        <label>1</label>
    </ligand>
</feature>
<dbReference type="PROSITE" id="PS00205">
    <property type="entry name" value="TRANSFERRIN_LIKE_1"/>
    <property type="match status" value="1"/>
</dbReference>
<evidence type="ECO:0000256" key="13">
    <source>
        <dbReference type="PIRNR" id="PIRNR002549"/>
    </source>
</evidence>
<dbReference type="Pfam" id="PF00405">
    <property type="entry name" value="Transferrin"/>
    <property type="match status" value="2"/>
</dbReference>
<feature type="binding site" evidence="15">
    <location>
        <position position="558"/>
    </location>
    <ligand>
        <name>Fe(3+)</name>
        <dbReference type="ChEBI" id="CHEBI:29034"/>
        <label>1</label>
    </ligand>
</feature>
<keyword evidence="7 13" id="KW-0964">Secreted</keyword>
<evidence type="ECO:0000256" key="5">
    <source>
        <dbReference type="ARBA" id="ARBA00022448"/>
    </source>
</evidence>
<dbReference type="SMART" id="SM00094">
    <property type="entry name" value="TR_FER"/>
    <property type="match status" value="2"/>
</dbReference>
<evidence type="ECO:0000256" key="1">
    <source>
        <dbReference type="ARBA" id="ARBA00002831"/>
    </source>
</evidence>
<keyword evidence="6 13" id="KW-0410">Iron transport</keyword>
<feature type="binding site" evidence="14">
    <location>
        <position position="125"/>
    </location>
    <ligand>
        <name>hydrogencarbonate</name>
        <dbReference type="ChEBI" id="CHEBI:17544"/>
        <label>1</label>
    </ligand>
</feature>
<keyword evidence="10 13" id="KW-0408">Iron</keyword>
<dbReference type="InterPro" id="IPR001156">
    <property type="entry name" value="Transferrin-like_dom"/>
</dbReference>
<comment type="subcellular location">
    <subcellularLocation>
        <location evidence="2 13">Secreted</location>
    </subcellularLocation>
</comment>
<evidence type="ECO:0000256" key="17">
    <source>
        <dbReference type="SAM" id="SignalP"/>
    </source>
</evidence>